<accession>A0A0L0F6V6</accession>
<evidence type="ECO:0000313" key="3">
    <source>
        <dbReference type="EMBL" id="KNC72467.1"/>
    </source>
</evidence>
<protein>
    <submittedName>
        <fullName evidence="3">Uncharacterized protein</fullName>
    </submittedName>
</protein>
<dbReference type="STRING" id="667725.A0A0L0F6V6"/>
<dbReference type="GO" id="GO:0016787">
    <property type="term" value="F:hydrolase activity"/>
    <property type="evidence" value="ECO:0007669"/>
    <property type="project" value="UniProtKB-KW"/>
</dbReference>
<keyword evidence="4" id="KW-1185">Reference proteome</keyword>
<keyword evidence="2" id="KW-0378">Hydrolase</keyword>
<organism evidence="3 4">
    <name type="scientific">Sphaeroforma arctica JP610</name>
    <dbReference type="NCBI Taxonomy" id="667725"/>
    <lineage>
        <taxon>Eukaryota</taxon>
        <taxon>Ichthyosporea</taxon>
        <taxon>Ichthyophonida</taxon>
        <taxon>Sphaeroforma</taxon>
    </lineage>
</organism>
<dbReference type="OrthoDB" id="6372431at2759"/>
<dbReference type="Pfam" id="PF01150">
    <property type="entry name" value="GDA1_CD39"/>
    <property type="match status" value="1"/>
</dbReference>
<gene>
    <name evidence="3" type="ORF">SARC_14975</name>
</gene>
<dbReference type="Proteomes" id="UP000054560">
    <property type="component" value="Unassembled WGS sequence"/>
</dbReference>
<name>A0A0L0F6V6_9EUKA</name>
<evidence type="ECO:0000256" key="1">
    <source>
        <dbReference type="ARBA" id="ARBA00009283"/>
    </source>
</evidence>
<dbReference type="GeneID" id="25915479"/>
<dbReference type="AlphaFoldDB" id="A0A0L0F6V6"/>
<dbReference type="RefSeq" id="XP_014146369.1">
    <property type="nucleotide sequence ID" value="XM_014290894.1"/>
</dbReference>
<proteinExistence type="inferred from homology"/>
<comment type="similarity">
    <text evidence="1">Belongs to the GDA1/CD39 NTPase family.</text>
</comment>
<evidence type="ECO:0000313" key="4">
    <source>
        <dbReference type="Proteomes" id="UP000054560"/>
    </source>
</evidence>
<dbReference type="InterPro" id="IPR000407">
    <property type="entry name" value="GDA1_CD39_NTPase"/>
</dbReference>
<dbReference type="Gene3D" id="3.30.420.150">
    <property type="entry name" value="Exopolyphosphatase. Domain 2"/>
    <property type="match status" value="1"/>
</dbReference>
<sequence>GIDAGLLDGVSEVQSLTPADYKGIASKVCKLDDAQVGKLLPSITETKDVPFQCVDHTYIYSLLNNLGFNDNAPLSLTKKINGVETGWCLGAMIEAIMNA</sequence>
<dbReference type="EMBL" id="KQ246995">
    <property type="protein sequence ID" value="KNC72467.1"/>
    <property type="molecule type" value="Genomic_DNA"/>
</dbReference>
<feature type="non-terminal residue" evidence="3">
    <location>
        <position position="1"/>
    </location>
</feature>
<reference evidence="3 4" key="1">
    <citation type="submission" date="2011-02" db="EMBL/GenBank/DDBJ databases">
        <title>The Genome Sequence of Sphaeroforma arctica JP610.</title>
        <authorList>
            <consortium name="The Broad Institute Genome Sequencing Platform"/>
            <person name="Russ C."/>
            <person name="Cuomo C."/>
            <person name="Young S.K."/>
            <person name="Zeng Q."/>
            <person name="Gargeya S."/>
            <person name="Alvarado L."/>
            <person name="Berlin A."/>
            <person name="Chapman S.B."/>
            <person name="Chen Z."/>
            <person name="Freedman E."/>
            <person name="Gellesch M."/>
            <person name="Goldberg J."/>
            <person name="Griggs A."/>
            <person name="Gujja S."/>
            <person name="Heilman E."/>
            <person name="Heiman D."/>
            <person name="Howarth C."/>
            <person name="Mehta T."/>
            <person name="Neiman D."/>
            <person name="Pearson M."/>
            <person name="Roberts A."/>
            <person name="Saif S."/>
            <person name="Shea T."/>
            <person name="Shenoy N."/>
            <person name="Sisk P."/>
            <person name="Stolte C."/>
            <person name="Sykes S."/>
            <person name="White J."/>
            <person name="Yandava C."/>
            <person name="Burger G."/>
            <person name="Gray M.W."/>
            <person name="Holland P.W.H."/>
            <person name="King N."/>
            <person name="Lang F.B.F."/>
            <person name="Roger A.J."/>
            <person name="Ruiz-Trillo I."/>
            <person name="Haas B."/>
            <person name="Nusbaum C."/>
            <person name="Birren B."/>
        </authorList>
    </citation>
    <scope>NUCLEOTIDE SEQUENCE [LARGE SCALE GENOMIC DNA]</scope>
    <source>
        <strain evidence="3 4">JP610</strain>
    </source>
</reference>
<evidence type="ECO:0000256" key="2">
    <source>
        <dbReference type="ARBA" id="ARBA00022801"/>
    </source>
</evidence>